<protein>
    <recommendedName>
        <fullName evidence="5">Ubiquinone biosynthesis O-methyltransferase</fullName>
    </recommendedName>
    <alternativeName>
        <fullName evidence="5">2-polyprenyl-6-hydroxyphenol methylase</fullName>
        <ecNumber evidence="5">2.1.1.222</ecNumber>
    </alternativeName>
    <alternativeName>
        <fullName evidence="5">3-demethylubiquinone 3-O-methyltransferase</fullName>
        <ecNumber evidence="5">2.1.1.64</ecNumber>
    </alternativeName>
</protein>
<feature type="binding site" evidence="5">
    <location>
        <position position="58"/>
    </location>
    <ligand>
        <name>S-adenosyl-L-methionine</name>
        <dbReference type="ChEBI" id="CHEBI:59789"/>
    </ligand>
</feature>
<proteinExistence type="inferred from homology"/>
<evidence type="ECO:0000256" key="1">
    <source>
        <dbReference type="ARBA" id="ARBA00022603"/>
    </source>
</evidence>
<comment type="pathway">
    <text evidence="5">Cofactor biosynthesis; ubiquinone biosynthesis.</text>
</comment>
<dbReference type="NCBIfam" id="TIGR01983">
    <property type="entry name" value="UbiG"/>
    <property type="match status" value="1"/>
</dbReference>
<dbReference type="CDD" id="cd02440">
    <property type="entry name" value="AdoMet_MTases"/>
    <property type="match status" value="1"/>
</dbReference>
<feature type="binding site" evidence="5">
    <location>
        <position position="80"/>
    </location>
    <ligand>
        <name>S-adenosyl-L-methionine</name>
        <dbReference type="ChEBI" id="CHEBI:59789"/>
    </ligand>
</feature>
<accession>A0A931NFD0</accession>
<dbReference type="Proteomes" id="UP000613266">
    <property type="component" value="Unassembled WGS sequence"/>
</dbReference>
<evidence type="ECO:0000256" key="3">
    <source>
        <dbReference type="ARBA" id="ARBA00022688"/>
    </source>
</evidence>
<keyword evidence="7" id="KW-1185">Reference proteome</keyword>
<organism evidence="6 7">
    <name type="scientific">Inhella proteolytica</name>
    <dbReference type="NCBI Taxonomy" id="2795029"/>
    <lineage>
        <taxon>Bacteria</taxon>
        <taxon>Pseudomonadati</taxon>
        <taxon>Pseudomonadota</taxon>
        <taxon>Betaproteobacteria</taxon>
        <taxon>Burkholderiales</taxon>
        <taxon>Sphaerotilaceae</taxon>
        <taxon>Inhella</taxon>
    </lineage>
</organism>
<dbReference type="PANTHER" id="PTHR43464:SF19">
    <property type="entry name" value="UBIQUINONE BIOSYNTHESIS O-METHYLTRANSFERASE, MITOCHONDRIAL"/>
    <property type="match status" value="1"/>
</dbReference>
<evidence type="ECO:0000256" key="5">
    <source>
        <dbReference type="HAMAP-Rule" id="MF_00472"/>
    </source>
</evidence>
<dbReference type="EC" id="2.1.1.64" evidence="5"/>
<evidence type="ECO:0000313" key="6">
    <source>
        <dbReference type="EMBL" id="MBH9578642.1"/>
    </source>
</evidence>
<dbReference type="GO" id="GO:0032259">
    <property type="term" value="P:methylation"/>
    <property type="evidence" value="ECO:0007669"/>
    <property type="project" value="UniProtKB-KW"/>
</dbReference>
<comment type="catalytic activity">
    <reaction evidence="5">
        <text>a 3-demethylubiquinol + S-adenosyl-L-methionine = a ubiquinol + S-adenosyl-L-homocysteine + H(+)</text>
        <dbReference type="Rhea" id="RHEA:44380"/>
        <dbReference type="Rhea" id="RHEA-COMP:9566"/>
        <dbReference type="Rhea" id="RHEA-COMP:10914"/>
        <dbReference type="ChEBI" id="CHEBI:15378"/>
        <dbReference type="ChEBI" id="CHEBI:17976"/>
        <dbReference type="ChEBI" id="CHEBI:57856"/>
        <dbReference type="ChEBI" id="CHEBI:59789"/>
        <dbReference type="ChEBI" id="CHEBI:84422"/>
        <dbReference type="EC" id="2.1.1.64"/>
    </reaction>
</comment>
<dbReference type="InterPro" id="IPR010233">
    <property type="entry name" value="UbiG_MeTrfase"/>
</dbReference>
<dbReference type="EC" id="2.1.1.222" evidence="5"/>
<dbReference type="GO" id="GO:0102208">
    <property type="term" value="F:2-polyprenyl-6-hydroxyphenol methylase activity"/>
    <property type="evidence" value="ECO:0007669"/>
    <property type="project" value="UniProtKB-EC"/>
</dbReference>
<dbReference type="Gene3D" id="3.40.50.150">
    <property type="entry name" value="Vaccinia Virus protein VP39"/>
    <property type="match status" value="1"/>
</dbReference>
<keyword evidence="3 5" id="KW-0831">Ubiquinone biosynthesis</keyword>
<dbReference type="Pfam" id="PF13489">
    <property type="entry name" value="Methyltransf_23"/>
    <property type="match status" value="1"/>
</dbReference>
<comment type="catalytic activity">
    <reaction evidence="5">
        <text>a 3-(all-trans-polyprenyl)benzene-1,2-diol + S-adenosyl-L-methionine = a 2-methoxy-6-(all-trans-polyprenyl)phenol + S-adenosyl-L-homocysteine + H(+)</text>
        <dbReference type="Rhea" id="RHEA:31411"/>
        <dbReference type="Rhea" id="RHEA-COMP:9550"/>
        <dbReference type="Rhea" id="RHEA-COMP:9551"/>
        <dbReference type="ChEBI" id="CHEBI:15378"/>
        <dbReference type="ChEBI" id="CHEBI:57856"/>
        <dbReference type="ChEBI" id="CHEBI:59789"/>
        <dbReference type="ChEBI" id="CHEBI:62729"/>
        <dbReference type="ChEBI" id="CHEBI:62731"/>
        <dbReference type="EC" id="2.1.1.222"/>
    </reaction>
</comment>
<name>A0A931NFD0_9BURK</name>
<dbReference type="AlphaFoldDB" id="A0A931NFD0"/>
<comment type="function">
    <text evidence="5">O-methyltransferase that catalyzes the 2 O-methylation steps in the ubiquinone biosynthetic pathway.</text>
</comment>
<dbReference type="HAMAP" id="MF_00472">
    <property type="entry name" value="UbiG"/>
    <property type="match status" value="1"/>
</dbReference>
<keyword evidence="2 5" id="KW-0808">Transferase</keyword>
<comment type="similarity">
    <text evidence="5">Belongs to the methyltransferase superfamily. UbiG/COQ3 family.</text>
</comment>
<dbReference type="PANTHER" id="PTHR43464">
    <property type="entry name" value="METHYLTRANSFERASE"/>
    <property type="match status" value="1"/>
</dbReference>
<keyword evidence="4 5" id="KW-0949">S-adenosyl-L-methionine</keyword>
<dbReference type="EMBL" id="JAEDAK010000013">
    <property type="protein sequence ID" value="MBH9578642.1"/>
    <property type="molecule type" value="Genomic_DNA"/>
</dbReference>
<sequence>MSAVHNADPAELAKFGDAAHRWWDPESEFKPLHQINPLRLAWIDGLAPLKGQKVLDVGCGGGLLAEAMALHGAAEVLGIDLSTKALGVAELHAMDAEVANLRYREVAVETLAEEMPGHFDVVTCLEMLEHVPDPASVVRACARLVRPGGWVFFSTLHRNPKAFALAVVAAEYLLNMLPRGTHEYGRFIRPAELAGAAREAGLVPLQMAGLSYNPLTQRYAIGSDTDVNYLLACRRP</sequence>
<keyword evidence="1 5" id="KW-0489">Methyltransferase</keyword>
<dbReference type="RefSeq" id="WP_198112409.1">
    <property type="nucleotide sequence ID" value="NZ_JAEDAK010000013.1"/>
</dbReference>
<dbReference type="InterPro" id="IPR029063">
    <property type="entry name" value="SAM-dependent_MTases_sf"/>
</dbReference>
<dbReference type="GO" id="GO:0061542">
    <property type="term" value="F:3-demethylubiquinol 3-O-methyltransferase activity"/>
    <property type="evidence" value="ECO:0007669"/>
    <property type="project" value="UniProtKB-UniRule"/>
</dbReference>
<comment type="caution">
    <text evidence="6">The sequence shown here is derived from an EMBL/GenBank/DDBJ whole genome shotgun (WGS) entry which is preliminary data.</text>
</comment>
<evidence type="ECO:0000256" key="2">
    <source>
        <dbReference type="ARBA" id="ARBA00022679"/>
    </source>
</evidence>
<gene>
    <name evidence="5 6" type="primary">ubiG</name>
    <name evidence="6" type="ORF">I7X39_17250</name>
</gene>
<dbReference type="SUPFAM" id="SSF53335">
    <property type="entry name" value="S-adenosyl-L-methionine-dependent methyltransferases"/>
    <property type="match status" value="1"/>
</dbReference>
<evidence type="ECO:0000313" key="7">
    <source>
        <dbReference type="Proteomes" id="UP000613266"/>
    </source>
</evidence>
<dbReference type="GO" id="GO:0010420">
    <property type="term" value="F:polyprenyldihydroxybenzoate methyltransferase activity"/>
    <property type="evidence" value="ECO:0007669"/>
    <property type="project" value="InterPro"/>
</dbReference>
<reference evidence="6" key="1">
    <citation type="submission" date="2020-12" db="EMBL/GenBank/DDBJ databases">
        <title>The genome sequence of Inhella sp. 1Y17.</title>
        <authorList>
            <person name="Liu Y."/>
        </authorList>
    </citation>
    <scope>NUCLEOTIDE SEQUENCE</scope>
    <source>
        <strain evidence="6">1Y17</strain>
    </source>
</reference>
<evidence type="ECO:0000256" key="4">
    <source>
        <dbReference type="ARBA" id="ARBA00022691"/>
    </source>
</evidence>
<feature type="binding site" evidence="5">
    <location>
        <position position="39"/>
    </location>
    <ligand>
        <name>S-adenosyl-L-methionine</name>
        <dbReference type="ChEBI" id="CHEBI:59789"/>
    </ligand>
</feature>
<feature type="binding site" evidence="5">
    <location>
        <position position="125"/>
    </location>
    <ligand>
        <name>S-adenosyl-L-methionine</name>
        <dbReference type="ChEBI" id="CHEBI:59789"/>
    </ligand>
</feature>